<dbReference type="InterPro" id="IPR004330">
    <property type="entry name" value="FAR1_DNA_bnd_dom"/>
</dbReference>
<dbReference type="Pfam" id="PF03101">
    <property type="entry name" value="FAR1"/>
    <property type="match status" value="1"/>
</dbReference>
<gene>
    <name evidence="2" type="ORF">Ahy_B08g092679</name>
</gene>
<dbReference type="Proteomes" id="UP000289738">
    <property type="component" value="Chromosome B08"/>
</dbReference>
<keyword evidence="3" id="KW-1185">Reference proteome</keyword>
<dbReference type="EMBL" id="SDMP01000018">
    <property type="protein sequence ID" value="RYQ96804.1"/>
    <property type="molecule type" value="Genomic_DNA"/>
</dbReference>
<name>A0A444Y4E7_ARAHY</name>
<accession>A0A444Y4E7</accession>
<feature type="domain" description="FAR1" evidence="1">
    <location>
        <begin position="8"/>
        <end position="78"/>
    </location>
</feature>
<evidence type="ECO:0000313" key="2">
    <source>
        <dbReference type="EMBL" id="RYQ96804.1"/>
    </source>
</evidence>
<comment type="caution">
    <text evidence="2">The sequence shown here is derived from an EMBL/GenBank/DDBJ whole genome shotgun (WGS) entry which is preliminary data.</text>
</comment>
<evidence type="ECO:0000259" key="1">
    <source>
        <dbReference type="Pfam" id="PF03101"/>
    </source>
</evidence>
<dbReference type="PANTHER" id="PTHR47718">
    <property type="entry name" value="OS01G0519700 PROTEIN"/>
    <property type="match status" value="1"/>
</dbReference>
<dbReference type="AlphaFoldDB" id="A0A444Y4E7"/>
<proteinExistence type="predicted"/>
<protein>
    <recommendedName>
        <fullName evidence="1">FAR1 domain-containing protein</fullName>
    </recommendedName>
</protein>
<reference evidence="2 3" key="1">
    <citation type="submission" date="2019-01" db="EMBL/GenBank/DDBJ databases">
        <title>Sequencing of cultivated peanut Arachis hypogaea provides insights into genome evolution and oil improvement.</title>
        <authorList>
            <person name="Chen X."/>
        </authorList>
    </citation>
    <scope>NUCLEOTIDE SEQUENCE [LARGE SCALE GENOMIC DNA]</scope>
    <source>
        <strain evidence="3">cv. Fuhuasheng</strain>
        <tissue evidence="2">Leaves</tissue>
    </source>
</reference>
<sequence>MQKGDSIKDEEENFVRKFFYYNRQGVREKKHYKRVDRKRPHKPETRTNCNTKLVMFLDKSCGKWRMKALVEEHNHDLSSPVFTNIMAPHRKITEGHKAHIHSMHEAGFHTTQIMGFFAHMCGGYHNLNLISKDLYNYMDGVRQFRIVEGDAAQQ</sequence>
<evidence type="ECO:0000313" key="3">
    <source>
        <dbReference type="Proteomes" id="UP000289738"/>
    </source>
</evidence>
<organism evidence="2 3">
    <name type="scientific">Arachis hypogaea</name>
    <name type="common">Peanut</name>
    <dbReference type="NCBI Taxonomy" id="3818"/>
    <lineage>
        <taxon>Eukaryota</taxon>
        <taxon>Viridiplantae</taxon>
        <taxon>Streptophyta</taxon>
        <taxon>Embryophyta</taxon>
        <taxon>Tracheophyta</taxon>
        <taxon>Spermatophyta</taxon>
        <taxon>Magnoliopsida</taxon>
        <taxon>eudicotyledons</taxon>
        <taxon>Gunneridae</taxon>
        <taxon>Pentapetalae</taxon>
        <taxon>rosids</taxon>
        <taxon>fabids</taxon>
        <taxon>Fabales</taxon>
        <taxon>Fabaceae</taxon>
        <taxon>Papilionoideae</taxon>
        <taxon>50 kb inversion clade</taxon>
        <taxon>dalbergioids sensu lato</taxon>
        <taxon>Dalbergieae</taxon>
        <taxon>Pterocarpus clade</taxon>
        <taxon>Arachis</taxon>
    </lineage>
</organism>
<dbReference type="PANTHER" id="PTHR47718:SF13">
    <property type="entry name" value="OS09G0290500 PROTEIN"/>
    <property type="match status" value="1"/>
</dbReference>